<keyword evidence="5 17" id="KW-1003">Cell membrane</keyword>
<evidence type="ECO:0000256" key="13">
    <source>
        <dbReference type="ARBA" id="ARBA00023316"/>
    </source>
</evidence>
<evidence type="ECO:0000313" key="18">
    <source>
        <dbReference type="EMBL" id="NJC72213.1"/>
    </source>
</evidence>
<evidence type="ECO:0000256" key="7">
    <source>
        <dbReference type="ARBA" id="ARBA00022801"/>
    </source>
</evidence>
<dbReference type="PANTHER" id="PTHR30622:SF3">
    <property type="entry name" value="UNDECAPRENYL-DIPHOSPHATASE"/>
    <property type="match status" value="1"/>
</dbReference>
<dbReference type="NCBIfam" id="TIGR00753">
    <property type="entry name" value="undec_PP_bacA"/>
    <property type="match status" value="1"/>
</dbReference>
<keyword evidence="13 17" id="KW-0961">Cell wall biogenesis/degradation</keyword>
<dbReference type="Proteomes" id="UP000722989">
    <property type="component" value="Unassembled WGS sequence"/>
</dbReference>
<dbReference type="PANTHER" id="PTHR30622">
    <property type="entry name" value="UNDECAPRENYL-DIPHOSPHATASE"/>
    <property type="match status" value="1"/>
</dbReference>
<comment type="miscellaneous">
    <text evidence="17">Bacitracin is thought to be involved in the inhibition of peptidoglycan synthesis by sequestering undecaprenyl diphosphate, thereby reducing the pool of lipid carrier available.</text>
</comment>
<evidence type="ECO:0000256" key="11">
    <source>
        <dbReference type="ARBA" id="ARBA00023136"/>
    </source>
</evidence>
<evidence type="ECO:0000256" key="3">
    <source>
        <dbReference type="ARBA" id="ARBA00012374"/>
    </source>
</evidence>
<evidence type="ECO:0000256" key="2">
    <source>
        <dbReference type="ARBA" id="ARBA00010621"/>
    </source>
</evidence>
<keyword evidence="8 17" id="KW-0133">Cell shape</keyword>
<evidence type="ECO:0000256" key="5">
    <source>
        <dbReference type="ARBA" id="ARBA00022475"/>
    </source>
</evidence>
<name>A0ABX0Y2E0_9ACTN</name>
<evidence type="ECO:0000256" key="14">
    <source>
        <dbReference type="ARBA" id="ARBA00032707"/>
    </source>
</evidence>
<dbReference type="NCBIfam" id="NF001392">
    <property type="entry name" value="PRK00281.2-1"/>
    <property type="match status" value="1"/>
</dbReference>
<organism evidence="18 19">
    <name type="scientific">Planosporangium thailandense</name>
    <dbReference type="NCBI Taxonomy" id="765197"/>
    <lineage>
        <taxon>Bacteria</taxon>
        <taxon>Bacillati</taxon>
        <taxon>Actinomycetota</taxon>
        <taxon>Actinomycetes</taxon>
        <taxon>Micromonosporales</taxon>
        <taxon>Micromonosporaceae</taxon>
        <taxon>Planosporangium</taxon>
    </lineage>
</organism>
<sequence length="278" mass="28888">MHIWQAILLGIVEGLTEFLPVSSTGHLTVVEKLLGLRVDDAGVTAYTAIIQVGAIAAAIIYFWRDIVRLVLGFVRGVTSAEARQSQDWRMAMNVIVGTIPVAVVGLLAKPLIEGPLRSLWVVANALIAWSVVMVFAEYRATKKRGEADLGVKDAALIGLAQCAALVPGVSRSGATISAGLLRGVDRVAATRLSFFLGIPALTAAGGLEAVSQAKQVSATVGWASTGVGIVVSFLVGYASIAWLLKFVANHSLVSFVGYRVAAGLAVIGLLASGLIAAT</sequence>
<keyword evidence="12 17" id="KW-0046">Antibiotic resistance</keyword>
<evidence type="ECO:0000256" key="12">
    <source>
        <dbReference type="ARBA" id="ARBA00023251"/>
    </source>
</evidence>
<keyword evidence="11 17" id="KW-0472">Membrane</keyword>
<feature type="transmembrane region" description="Helical" evidence="17">
    <location>
        <begin position="118"/>
        <end position="136"/>
    </location>
</feature>
<dbReference type="EMBL" id="JAATVY010000016">
    <property type="protein sequence ID" value="NJC72213.1"/>
    <property type="molecule type" value="Genomic_DNA"/>
</dbReference>
<evidence type="ECO:0000256" key="1">
    <source>
        <dbReference type="ARBA" id="ARBA00004651"/>
    </source>
</evidence>
<comment type="caution">
    <text evidence="18">The sequence shown here is derived from an EMBL/GenBank/DDBJ whole genome shotgun (WGS) entry which is preliminary data.</text>
</comment>
<dbReference type="RefSeq" id="WP_167927108.1">
    <property type="nucleotide sequence ID" value="NZ_JAATVY010000016.1"/>
</dbReference>
<comment type="similarity">
    <text evidence="2 17">Belongs to the UppP family.</text>
</comment>
<dbReference type="HAMAP" id="MF_01006">
    <property type="entry name" value="Undec_diphosphatase"/>
    <property type="match status" value="1"/>
</dbReference>
<keyword evidence="6 17" id="KW-0812">Transmembrane</keyword>
<protein>
    <recommendedName>
        <fullName evidence="4 17">Undecaprenyl-diphosphatase</fullName>
        <ecNumber evidence="3 17">3.6.1.27</ecNumber>
    </recommendedName>
    <alternativeName>
        <fullName evidence="15 17">Bacitracin resistance protein</fullName>
    </alternativeName>
    <alternativeName>
        <fullName evidence="14 17">Undecaprenyl pyrophosphate phosphatase</fullName>
    </alternativeName>
</protein>
<feature type="transmembrane region" description="Helical" evidence="17">
    <location>
        <begin position="222"/>
        <end position="244"/>
    </location>
</feature>
<feature type="transmembrane region" description="Helical" evidence="17">
    <location>
        <begin position="91"/>
        <end position="112"/>
    </location>
</feature>
<dbReference type="InterPro" id="IPR003824">
    <property type="entry name" value="UppP"/>
</dbReference>
<comment type="function">
    <text evidence="17">Catalyzes the dephosphorylation of undecaprenyl diphosphate (UPP). Confers resistance to bacitracin.</text>
</comment>
<dbReference type="Pfam" id="PF02673">
    <property type="entry name" value="BacA"/>
    <property type="match status" value="1"/>
</dbReference>
<feature type="transmembrane region" description="Helical" evidence="17">
    <location>
        <begin position="192"/>
        <end position="210"/>
    </location>
</feature>
<gene>
    <name evidence="17" type="primary">uppP</name>
    <name evidence="18" type="ORF">HC031_21185</name>
</gene>
<dbReference type="EC" id="3.6.1.27" evidence="3 17"/>
<evidence type="ECO:0000256" key="4">
    <source>
        <dbReference type="ARBA" id="ARBA00021581"/>
    </source>
</evidence>
<feature type="transmembrane region" description="Helical" evidence="17">
    <location>
        <begin position="43"/>
        <end position="63"/>
    </location>
</feature>
<evidence type="ECO:0000256" key="6">
    <source>
        <dbReference type="ARBA" id="ARBA00022692"/>
    </source>
</evidence>
<proteinExistence type="inferred from homology"/>
<dbReference type="GO" id="GO:0050380">
    <property type="term" value="F:undecaprenyl-diphosphatase activity"/>
    <property type="evidence" value="ECO:0007669"/>
    <property type="project" value="UniProtKB-EC"/>
</dbReference>
<keyword evidence="9 17" id="KW-0573">Peptidoglycan synthesis</keyword>
<comment type="catalytic activity">
    <reaction evidence="16 17">
        <text>di-trans,octa-cis-undecaprenyl diphosphate + H2O = di-trans,octa-cis-undecaprenyl phosphate + phosphate + H(+)</text>
        <dbReference type="Rhea" id="RHEA:28094"/>
        <dbReference type="ChEBI" id="CHEBI:15377"/>
        <dbReference type="ChEBI" id="CHEBI:15378"/>
        <dbReference type="ChEBI" id="CHEBI:43474"/>
        <dbReference type="ChEBI" id="CHEBI:58405"/>
        <dbReference type="ChEBI" id="CHEBI:60392"/>
        <dbReference type="EC" id="3.6.1.27"/>
    </reaction>
</comment>
<evidence type="ECO:0000313" key="19">
    <source>
        <dbReference type="Proteomes" id="UP000722989"/>
    </source>
</evidence>
<keyword evidence="10 17" id="KW-1133">Transmembrane helix</keyword>
<feature type="transmembrane region" description="Helical" evidence="17">
    <location>
        <begin position="256"/>
        <end position="277"/>
    </location>
</feature>
<evidence type="ECO:0000256" key="9">
    <source>
        <dbReference type="ARBA" id="ARBA00022984"/>
    </source>
</evidence>
<evidence type="ECO:0000256" key="8">
    <source>
        <dbReference type="ARBA" id="ARBA00022960"/>
    </source>
</evidence>
<keyword evidence="7 17" id="KW-0378">Hydrolase</keyword>
<evidence type="ECO:0000256" key="17">
    <source>
        <dbReference type="HAMAP-Rule" id="MF_01006"/>
    </source>
</evidence>
<reference evidence="18 19" key="1">
    <citation type="submission" date="2020-03" db="EMBL/GenBank/DDBJ databases">
        <title>WGS of the type strain of Planosporangium spp.</title>
        <authorList>
            <person name="Thawai C."/>
        </authorList>
    </citation>
    <scope>NUCLEOTIDE SEQUENCE [LARGE SCALE GENOMIC DNA]</scope>
    <source>
        <strain evidence="18 19">TBRC 5610</strain>
    </source>
</reference>
<evidence type="ECO:0000256" key="10">
    <source>
        <dbReference type="ARBA" id="ARBA00022989"/>
    </source>
</evidence>
<accession>A0ABX0Y2E0</accession>
<comment type="subcellular location">
    <subcellularLocation>
        <location evidence="1 17">Cell membrane</location>
        <topology evidence="1 17">Multi-pass membrane protein</topology>
    </subcellularLocation>
</comment>
<keyword evidence="19" id="KW-1185">Reference proteome</keyword>
<evidence type="ECO:0000256" key="15">
    <source>
        <dbReference type="ARBA" id="ARBA00032932"/>
    </source>
</evidence>
<evidence type="ECO:0000256" key="16">
    <source>
        <dbReference type="ARBA" id="ARBA00047594"/>
    </source>
</evidence>